<gene>
    <name evidence="4" type="ORF">DL89DRAFT_315092</name>
</gene>
<feature type="chain" id="PRO_5012417738" description="GH18 domain-containing protein" evidence="2">
    <location>
        <begin position="19"/>
        <end position="510"/>
    </location>
</feature>
<keyword evidence="5" id="KW-1185">Reference proteome</keyword>
<accession>A0A1Y1WB95</accession>
<dbReference type="STRING" id="61395.A0A1Y1WB95"/>
<proteinExistence type="predicted"/>
<dbReference type="OrthoDB" id="73875at2759"/>
<reference evidence="4 5" key="1">
    <citation type="submission" date="2016-07" db="EMBL/GenBank/DDBJ databases">
        <title>Pervasive Adenine N6-methylation of Active Genes in Fungi.</title>
        <authorList>
            <consortium name="DOE Joint Genome Institute"/>
            <person name="Mondo S.J."/>
            <person name="Dannebaum R.O."/>
            <person name="Kuo R.C."/>
            <person name="Labutti K."/>
            <person name="Haridas S."/>
            <person name="Kuo A."/>
            <person name="Salamov A."/>
            <person name="Ahrendt S.R."/>
            <person name="Lipzen A."/>
            <person name="Sullivan W."/>
            <person name="Andreopoulos W.B."/>
            <person name="Clum A."/>
            <person name="Lindquist E."/>
            <person name="Daum C."/>
            <person name="Ramamoorthy G.K."/>
            <person name="Gryganskyi A."/>
            <person name="Culley D."/>
            <person name="Magnuson J.K."/>
            <person name="James T.Y."/>
            <person name="O'Malley M.A."/>
            <person name="Stajich J.E."/>
            <person name="Spatafora J.W."/>
            <person name="Visel A."/>
            <person name="Grigoriev I.V."/>
        </authorList>
    </citation>
    <scope>NUCLEOTIDE SEQUENCE [LARGE SCALE GENOMIC DNA]</scope>
    <source>
        <strain evidence="4 5">ATCC 12442</strain>
    </source>
</reference>
<feature type="compositionally biased region" description="Low complexity" evidence="1">
    <location>
        <begin position="442"/>
        <end position="452"/>
    </location>
</feature>
<dbReference type="SMART" id="SM00636">
    <property type="entry name" value="Glyco_18"/>
    <property type="match status" value="1"/>
</dbReference>
<name>A0A1Y1WB95_9FUNG</name>
<evidence type="ECO:0000313" key="4">
    <source>
        <dbReference type="EMBL" id="ORX70712.1"/>
    </source>
</evidence>
<dbReference type="Pfam" id="PF00704">
    <property type="entry name" value="Glyco_hydro_18"/>
    <property type="match status" value="1"/>
</dbReference>
<dbReference type="Proteomes" id="UP000193922">
    <property type="component" value="Unassembled WGS sequence"/>
</dbReference>
<evidence type="ECO:0000313" key="5">
    <source>
        <dbReference type="Proteomes" id="UP000193922"/>
    </source>
</evidence>
<dbReference type="SUPFAM" id="SSF54556">
    <property type="entry name" value="Chitinase insertion domain"/>
    <property type="match status" value="1"/>
</dbReference>
<dbReference type="InterPro" id="IPR029070">
    <property type="entry name" value="Chitinase_insertion_sf"/>
</dbReference>
<dbReference type="GeneID" id="63807677"/>
<evidence type="ECO:0000256" key="2">
    <source>
        <dbReference type="SAM" id="SignalP"/>
    </source>
</evidence>
<dbReference type="GO" id="GO:0004568">
    <property type="term" value="F:chitinase activity"/>
    <property type="evidence" value="ECO:0007669"/>
    <property type="project" value="TreeGrafter"/>
</dbReference>
<dbReference type="Gene3D" id="3.10.50.10">
    <property type="match status" value="1"/>
</dbReference>
<dbReference type="InterPro" id="IPR050314">
    <property type="entry name" value="Glycosyl_Hydrlase_18"/>
</dbReference>
<sequence length="510" mass="54403">MKPASILLAANTIAGAMCKVLVGYAPSWKDISDVDLAKYTHVNLAYGTPQANGTIVFESSYSLADCVPRIHQAGAKALLSVGGWTGERYMSDILMSPYDRNELVKSTVSLVTSNNLDGVEIAWAYPGKANNKCDKFDIANDASNLLEFLKQLRAELTRSSSGQPKLITMSVGVIPFQGPGGPLKDVSAFAPLIDLLSVIAYDINGPWLPTTGPNSPLKNEAGRGAPYSFSSAIDSWTAAEFPAEKLVAGIGLFGRSSTASQDMTRDSTNQYQPQLSKIPRGDKDDGLWEDKCSGKPASFSGIWSYKSLREQGVLKAPDAASNGWNRYWDDRAQVPWLFSTTTNVFISYDDMKSVAAKVSLAVAKGLGGIMVWDITMDYQDELIGEIRKGVGLKPLARMGPVLSQAIAIPQLHVDTFVWPAGPTQSAAPATNTPPQGGGNGGNSNNSSGSNGSRPTIGGQCGPNVNYRCMSDNHKSQEFATCAGGTWVLQQCGTGTACVQNGASVYCDYYK</sequence>
<dbReference type="EMBL" id="MCFD01000005">
    <property type="protein sequence ID" value="ORX70712.1"/>
    <property type="molecule type" value="Genomic_DNA"/>
</dbReference>
<feature type="compositionally biased region" description="Polar residues" evidence="1">
    <location>
        <begin position="422"/>
        <end position="434"/>
    </location>
</feature>
<keyword evidence="2" id="KW-0732">Signal</keyword>
<organism evidence="4 5">
    <name type="scientific">Linderina pennispora</name>
    <dbReference type="NCBI Taxonomy" id="61395"/>
    <lineage>
        <taxon>Eukaryota</taxon>
        <taxon>Fungi</taxon>
        <taxon>Fungi incertae sedis</taxon>
        <taxon>Zoopagomycota</taxon>
        <taxon>Kickxellomycotina</taxon>
        <taxon>Kickxellomycetes</taxon>
        <taxon>Kickxellales</taxon>
        <taxon>Kickxellaceae</taxon>
        <taxon>Linderina</taxon>
    </lineage>
</organism>
<protein>
    <recommendedName>
        <fullName evidence="3">GH18 domain-containing protein</fullName>
    </recommendedName>
</protein>
<dbReference type="RefSeq" id="XP_040744291.1">
    <property type="nucleotide sequence ID" value="XM_040891029.1"/>
</dbReference>
<feature type="compositionally biased region" description="Polar residues" evidence="1">
    <location>
        <begin position="259"/>
        <end position="275"/>
    </location>
</feature>
<comment type="caution">
    <text evidence="4">The sequence shown here is derived from an EMBL/GenBank/DDBJ whole genome shotgun (WGS) entry which is preliminary data.</text>
</comment>
<evidence type="ECO:0000259" key="3">
    <source>
        <dbReference type="PROSITE" id="PS51910"/>
    </source>
</evidence>
<dbReference type="GO" id="GO:0008061">
    <property type="term" value="F:chitin binding"/>
    <property type="evidence" value="ECO:0007669"/>
    <property type="project" value="InterPro"/>
</dbReference>
<dbReference type="InterPro" id="IPR001223">
    <property type="entry name" value="Glyco_hydro18_cat"/>
</dbReference>
<dbReference type="GO" id="GO:0005975">
    <property type="term" value="P:carbohydrate metabolic process"/>
    <property type="evidence" value="ECO:0007669"/>
    <property type="project" value="InterPro"/>
</dbReference>
<dbReference type="SUPFAM" id="SSF51445">
    <property type="entry name" value="(Trans)glycosidases"/>
    <property type="match status" value="1"/>
</dbReference>
<dbReference type="PROSITE" id="PS51910">
    <property type="entry name" value="GH18_2"/>
    <property type="match status" value="1"/>
</dbReference>
<dbReference type="InterPro" id="IPR017853">
    <property type="entry name" value="GH"/>
</dbReference>
<dbReference type="PANTHER" id="PTHR11177:SF392">
    <property type="entry name" value="HAP41P"/>
    <property type="match status" value="1"/>
</dbReference>
<dbReference type="PANTHER" id="PTHR11177">
    <property type="entry name" value="CHITINASE"/>
    <property type="match status" value="1"/>
</dbReference>
<feature type="region of interest" description="Disordered" evidence="1">
    <location>
        <begin position="422"/>
        <end position="456"/>
    </location>
</feature>
<feature type="region of interest" description="Disordered" evidence="1">
    <location>
        <begin position="259"/>
        <end position="283"/>
    </location>
</feature>
<dbReference type="AlphaFoldDB" id="A0A1Y1WB95"/>
<dbReference type="InterPro" id="IPR011583">
    <property type="entry name" value="Chitinase_II/V-like_cat"/>
</dbReference>
<dbReference type="GO" id="GO:0005576">
    <property type="term" value="C:extracellular region"/>
    <property type="evidence" value="ECO:0007669"/>
    <property type="project" value="TreeGrafter"/>
</dbReference>
<feature type="signal peptide" evidence="2">
    <location>
        <begin position="1"/>
        <end position="18"/>
    </location>
</feature>
<feature type="domain" description="GH18" evidence="3">
    <location>
        <begin position="19"/>
        <end position="393"/>
    </location>
</feature>
<evidence type="ECO:0000256" key="1">
    <source>
        <dbReference type="SAM" id="MobiDB-lite"/>
    </source>
</evidence>
<dbReference type="Gene3D" id="3.20.20.80">
    <property type="entry name" value="Glycosidases"/>
    <property type="match status" value="1"/>
</dbReference>
<dbReference type="GO" id="GO:0006032">
    <property type="term" value="P:chitin catabolic process"/>
    <property type="evidence" value="ECO:0007669"/>
    <property type="project" value="TreeGrafter"/>
</dbReference>